<name>A0A3E2NGM4_9FIRM</name>
<gene>
    <name evidence="6 9" type="primary">ade</name>
    <name evidence="9" type="ORF">DS742_04960</name>
</gene>
<evidence type="ECO:0000259" key="8">
    <source>
        <dbReference type="Pfam" id="PF13382"/>
    </source>
</evidence>
<dbReference type="GO" id="GO:0000034">
    <property type="term" value="F:adenine deaminase activity"/>
    <property type="evidence" value="ECO:0007669"/>
    <property type="project" value="UniProtKB-UniRule"/>
</dbReference>
<dbReference type="GO" id="GO:0006146">
    <property type="term" value="P:adenine catabolic process"/>
    <property type="evidence" value="ECO:0007669"/>
    <property type="project" value="InterPro"/>
</dbReference>
<evidence type="ECO:0000256" key="1">
    <source>
        <dbReference type="ARBA" id="ARBA00006773"/>
    </source>
</evidence>
<dbReference type="PANTHER" id="PTHR11113:SF2">
    <property type="entry name" value="ADENINE DEAMINASE"/>
    <property type="match status" value="1"/>
</dbReference>
<protein>
    <recommendedName>
        <fullName evidence="2 6">Adenine deaminase</fullName>
        <shortName evidence="6">Adenase</shortName>
        <shortName evidence="6">Adenine aminase</shortName>
        <ecNumber evidence="2 6">3.5.4.2</ecNumber>
    </recommendedName>
</protein>
<evidence type="ECO:0000256" key="3">
    <source>
        <dbReference type="ARBA" id="ARBA00022801"/>
    </source>
</evidence>
<comment type="caution">
    <text evidence="9">The sequence shown here is derived from an EMBL/GenBank/DDBJ whole genome shotgun (WGS) entry which is preliminary data.</text>
</comment>
<evidence type="ECO:0000313" key="9">
    <source>
        <dbReference type="EMBL" id="RFZ80051.1"/>
    </source>
</evidence>
<accession>A0A3E2NGM4</accession>
<dbReference type="Pfam" id="PF01979">
    <property type="entry name" value="Amidohydro_1"/>
    <property type="match status" value="1"/>
</dbReference>
<dbReference type="Pfam" id="PF13382">
    <property type="entry name" value="Adenine_deam_C"/>
    <property type="match status" value="1"/>
</dbReference>
<dbReference type="RefSeq" id="WP_117415909.1">
    <property type="nucleotide sequence ID" value="NZ_QOHO01000015.1"/>
</dbReference>
<dbReference type="InterPro" id="IPR032466">
    <property type="entry name" value="Metal_Hydrolase"/>
</dbReference>
<reference evidence="9 10" key="1">
    <citation type="submission" date="2018-07" db="EMBL/GenBank/DDBJ databases">
        <title>New species, Clostridium PI-S10-A1B.</title>
        <authorList>
            <person name="Krishna G."/>
            <person name="Summeta K."/>
            <person name="Shikha S."/>
            <person name="Prabhu P.B."/>
            <person name="Suresh K."/>
        </authorList>
    </citation>
    <scope>NUCLEOTIDE SEQUENCE [LARGE SCALE GENOMIC DNA]</scope>
    <source>
        <strain evidence="9 10">PI-S10-A1B</strain>
    </source>
</reference>
<evidence type="ECO:0000313" key="10">
    <source>
        <dbReference type="Proteomes" id="UP000260680"/>
    </source>
</evidence>
<dbReference type="SUPFAM" id="SSF51556">
    <property type="entry name" value="Metallo-dependent hydrolases"/>
    <property type="match status" value="1"/>
</dbReference>
<evidence type="ECO:0000256" key="2">
    <source>
        <dbReference type="ARBA" id="ARBA00012782"/>
    </source>
</evidence>
<evidence type="ECO:0000256" key="5">
    <source>
        <dbReference type="ARBA" id="ARBA00047720"/>
    </source>
</evidence>
<dbReference type="Gene3D" id="2.30.40.10">
    <property type="entry name" value="Urease, subunit C, domain 1"/>
    <property type="match status" value="1"/>
</dbReference>
<keyword evidence="4 6" id="KW-0464">Manganese</keyword>
<dbReference type="InterPro" id="IPR026912">
    <property type="entry name" value="Adenine_deam_C"/>
</dbReference>
<dbReference type="InterPro" id="IPR006680">
    <property type="entry name" value="Amidohydro-rel"/>
</dbReference>
<evidence type="ECO:0000259" key="7">
    <source>
        <dbReference type="Pfam" id="PF01979"/>
    </source>
</evidence>
<proteinExistence type="inferred from homology"/>
<dbReference type="HAMAP" id="MF_01518">
    <property type="entry name" value="Adenine_deamin"/>
    <property type="match status" value="1"/>
</dbReference>
<feature type="domain" description="Adenine deaminase C-terminal" evidence="8">
    <location>
        <begin position="407"/>
        <end position="573"/>
    </location>
</feature>
<evidence type="ECO:0000256" key="6">
    <source>
        <dbReference type="HAMAP-Rule" id="MF_01518"/>
    </source>
</evidence>
<dbReference type="InterPro" id="IPR006679">
    <property type="entry name" value="Adenine_deam"/>
</dbReference>
<dbReference type="EC" id="3.5.4.2" evidence="2 6"/>
<dbReference type="Gene3D" id="3.20.20.140">
    <property type="entry name" value="Metal-dependent hydrolases"/>
    <property type="match status" value="1"/>
</dbReference>
<dbReference type="EMBL" id="QOHO01000015">
    <property type="protein sequence ID" value="RFZ80051.1"/>
    <property type="molecule type" value="Genomic_DNA"/>
</dbReference>
<feature type="domain" description="Amidohydrolase-related" evidence="7">
    <location>
        <begin position="65"/>
        <end position="345"/>
    </location>
</feature>
<dbReference type="CDD" id="cd01295">
    <property type="entry name" value="AdeC"/>
    <property type="match status" value="1"/>
</dbReference>
<dbReference type="AlphaFoldDB" id="A0A3E2NGM4"/>
<dbReference type="Proteomes" id="UP000260680">
    <property type="component" value="Unassembled WGS sequence"/>
</dbReference>
<organism evidence="9 10">
    <name type="scientific">Lacrimispora amygdalina</name>
    <dbReference type="NCBI Taxonomy" id="253257"/>
    <lineage>
        <taxon>Bacteria</taxon>
        <taxon>Bacillati</taxon>
        <taxon>Bacillota</taxon>
        <taxon>Clostridia</taxon>
        <taxon>Lachnospirales</taxon>
        <taxon>Lachnospiraceae</taxon>
        <taxon>Lacrimispora</taxon>
    </lineage>
</organism>
<comment type="cofactor">
    <cofactor evidence="6">
        <name>Mn(2+)</name>
        <dbReference type="ChEBI" id="CHEBI:29035"/>
    </cofactor>
</comment>
<comment type="catalytic activity">
    <reaction evidence="5 6">
        <text>adenine + H2O + H(+) = hypoxanthine + NH4(+)</text>
        <dbReference type="Rhea" id="RHEA:23688"/>
        <dbReference type="ChEBI" id="CHEBI:15377"/>
        <dbReference type="ChEBI" id="CHEBI:15378"/>
        <dbReference type="ChEBI" id="CHEBI:16708"/>
        <dbReference type="ChEBI" id="CHEBI:17368"/>
        <dbReference type="ChEBI" id="CHEBI:28938"/>
        <dbReference type="EC" id="3.5.4.2"/>
    </reaction>
</comment>
<dbReference type="InterPro" id="IPR011059">
    <property type="entry name" value="Metal-dep_hydrolase_composite"/>
</dbReference>
<dbReference type="SUPFAM" id="SSF51338">
    <property type="entry name" value="Composite domain of metallo-dependent hydrolases"/>
    <property type="match status" value="1"/>
</dbReference>
<dbReference type="NCBIfam" id="TIGR01178">
    <property type="entry name" value="ade"/>
    <property type="match status" value="1"/>
</dbReference>
<sequence length="590" mass="64563">MDQMLAERIFAASGRKKPSLVLKNARVVNVFTSELEDGDIAIEGGFIVGIGSYEGETEVDLGGKVVCPGLIDGHIHLESSMLSPEEFAKTVIPHGTLAVITDPHEIANVAGTEGIQFMMERSRNLDLDVYFMLPSCVPAAKLDESGAVLTADDLAPFYSEKRVLGLAELMDFHGTIQADPGIVEKITSTAEHGRMIDGHGPFLSGKELNAYITAGVRSDHECSCMEEAVEKMKRGQWVMIREGTAARNLKALLPLFQEPYYHRCMLVTDDRHPGELYRLGHMDYIVRRAIKLGADPVRAVIMASYHAARYFRLDHAGAIAPGYQANLIVVSDLAEFEVSKVYRKGILIAEDGKLVENYATGTKEDKRIPDKVGNSFRLKEIVPEDFVIKEDGDTIRVLCLTPGELTTKEMLVPWTEKQKEDPKALAAMDIVKMAVIERHKNTGHIGLGFLSGYGLKRGAVATSIAHDSHNLIIAGTNDRDMALAGNTVRLNRGGIAVVADGEVLGALALPIAGLMSTESARWVDERLEELKTQAKQLGTGTEIDPFMTLAFASLPVIPMLRLNTCGLIDVQKQEVVESIFFSTSKNTFNK</sequence>
<keyword evidence="3 6" id="KW-0378">Hydrolase</keyword>
<dbReference type="PANTHER" id="PTHR11113">
    <property type="entry name" value="N-ACETYLGLUCOSAMINE-6-PHOSPHATE DEACETYLASE"/>
    <property type="match status" value="1"/>
</dbReference>
<comment type="similarity">
    <text evidence="1 6">Belongs to the metallo-dependent hydrolases superfamily. Adenine deaminase family.</text>
</comment>
<evidence type="ECO:0000256" key="4">
    <source>
        <dbReference type="ARBA" id="ARBA00023211"/>
    </source>
</evidence>
<dbReference type="OrthoDB" id="9775607at2"/>